<dbReference type="SUPFAM" id="SSF53448">
    <property type="entry name" value="Nucleotide-diphospho-sugar transferases"/>
    <property type="match status" value="1"/>
</dbReference>
<accession>T1CPF7</accession>
<name>T1CPF7_9ZZZZ</name>
<protein>
    <submittedName>
        <fullName evidence="2">Mannose-1-phosphate guanyltransferase</fullName>
    </submittedName>
</protein>
<dbReference type="InterPro" id="IPR050486">
    <property type="entry name" value="Mannose-1P_guanyltransferase"/>
</dbReference>
<reference evidence="2" key="1">
    <citation type="submission" date="2013-08" db="EMBL/GenBank/DDBJ databases">
        <authorList>
            <person name="Mendez C."/>
            <person name="Richter M."/>
            <person name="Ferrer M."/>
            <person name="Sanchez J."/>
        </authorList>
    </citation>
    <scope>NUCLEOTIDE SEQUENCE</scope>
</reference>
<organism evidence="2">
    <name type="scientific">mine drainage metagenome</name>
    <dbReference type="NCBI Taxonomy" id="410659"/>
    <lineage>
        <taxon>unclassified sequences</taxon>
        <taxon>metagenomes</taxon>
        <taxon>ecological metagenomes</taxon>
    </lineage>
</organism>
<dbReference type="InterPro" id="IPR029044">
    <property type="entry name" value="Nucleotide-diphossugar_trans"/>
</dbReference>
<sequence>MMEHVISLLRRHGFEEIVVTVAFMANAIRTYFGDGSEFGLSMVYATEESPLGTAGSVLNAAEQLTERFLVISGDVLTDIDLSQIVKFHDDKGALCTIALKSVENPLEFGIVITREDGSIERFLEKPTWGQVFSDTINTGIYVLEPEIFDFIEHGRPIDFAGDVFPAVLEHGSPLYGDIVDGYWEDVGTLEAYLKAHEDILD</sequence>
<dbReference type="EMBL" id="AUZY01002966">
    <property type="protein sequence ID" value="EQD70935.1"/>
    <property type="molecule type" value="Genomic_DNA"/>
</dbReference>
<dbReference type="Gene3D" id="3.90.550.10">
    <property type="entry name" value="Spore Coat Polysaccharide Biosynthesis Protein SpsA, Chain A"/>
    <property type="match status" value="1"/>
</dbReference>
<feature type="non-terminal residue" evidence="2">
    <location>
        <position position="201"/>
    </location>
</feature>
<evidence type="ECO:0000259" key="1">
    <source>
        <dbReference type="Pfam" id="PF00483"/>
    </source>
</evidence>
<keyword evidence="2" id="KW-0808">Transferase</keyword>
<evidence type="ECO:0000313" key="2">
    <source>
        <dbReference type="EMBL" id="EQD70935.1"/>
    </source>
</evidence>
<reference evidence="2" key="2">
    <citation type="journal article" date="2014" name="ISME J.">
        <title>Microbial stratification in low pH oxic and suboxic macroscopic growths along an acid mine drainage.</title>
        <authorList>
            <person name="Mendez-Garcia C."/>
            <person name="Mesa V."/>
            <person name="Sprenger R.R."/>
            <person name="Richter M."/>
            <person name="Diez M.S."/>
            <person name="Solano J."/>
            <person name="Bargiela R."/>
            <person name="Golyshina O.V."/>
            <person name="Manteca A."/>
            <person name="Ramos J.L."/>
            <person name="Gallego J.R."/>
            <person name="Llorente I."/>
            <person name="Martins Dos Santos V.A."/>
            <person name="Jensen O.N."/>
            <person name="Pelaez A.I."/>
            <person name="Sanchez J."/>
            <person name="Ferrer M."/>
        </authorList>
    </citation>
    <scope>NUCLEOTIDE SEQUENCE</scope>
</reference>
<dbReference type="CDD" id="cd04181">
    <property type="entry name" value="NTP_transferase"/>
    <property type="match status" value="1"/>
</dbReference>
<dbReference type="InterPro" id="IPR005835">
    <property type="entry name" value="NTP_transferase_dom"/>
</dbReference>
<dbReference type="GO" id="GO:0016740">
    <property type="term" value="F:transferase activity"/>
    <property type="evidence" value="ECO:0007669"/>
    <property type="project" value="UniProtKB-KW"/>
</dbReference>
<dbReference type="AlphaFoldDB" id="T1CPF7"/>
<dbReference type="Pfam" id="PF00483">
    <property type="entry name" value="NTP_transferase"/>
    <property type="match status" value="1"/>
</dbReference>
<dbReference type="PANTHER" id="PTHR22572">
    <property type="entry name" value="SUGAR-1-PHOSPHATE GUANYL TRANSFERASE"/>
    <property type="match status" value="1"/>
</dbReference>
<proteinExistence type="predicted"/>
<comment type="caution">
    <text evidence="2">The sequence shown here is derived from an EMBL/GenBank/DDBJ whole genome shotgun (WGS) entry which is preliminary data.</text>
</comment>
<feature type="domain" description="Nucleotidyl transferase" evidence="1">
    <location>
        <begin position="1"/>
        <end position="200"/>
    </location>
</feature>
<gene>
    <name evidence="2" type="ORF">B1B_04730</name>
</gene>